<dbReference type="PANTHER" id="PTHR32039:SF7">
    <property type="entry name" value="COMPETENCE PROTEIN COMM"/>
    <property type="match status" value="1"/>
</dbReference>
<proteinExistence type="predicted"/>
<dbReference type="RefSeq" id="WP_094205034.1">
    <property type="nucleotide sequence ID" value="NZ_JAWGQT010000043.1"/>
</dbReference>
<dbReference type="PANTHER" id="PTHR32039">
    <property type="entry name" value="MAGNESIUM-CHELATASE SUBUNIT CHLI"/>
    <property type="match status" value="1"/>
</dbReference>
<dbReference type="InterPro" id="IPR025158">
    <property type="entry name" value="Mg_chelat-rel_C"/>
</dbReference>
<dbReference type="SUPFAM" id="SSF52540">
    <property type="entry name" value="P-loop containing nucleoside triphosphate hydrolases"/>
    <property type="match status" value="1"/>
</dbReference>
<dbReference type="Pfam" id="PF01078">
    <property type="entry name" value="Mg_chelatase"/>
    <property type="match status" value="1"/>
</dbReference>
<dbReference type="Pfam" id="PF13335">
    <property type="entry name" value="Mg_chelatase_C"/>
    <property type="match status" value="1"/>
</dbReference>
<evidence type="ECO:0000313" key="3">
    <source>
        <dbReference type="EMBL" id="OXZ29269.1"/>
    </source>
</evidence>
<protein>
    <submittedName>
        <fullName evidence="3">Magnesium chelatase</fullName>
    </submittedName>
</protein>
<name>A0A233VA35_FINMA</name>
<dbReference type="GO" id="GO:0005524">
    <property type="term" value="F:ATP binding"/>
    <property type="evidence" value="ECO:0007669"/>
    <property type="project" value="InterPro"/>
</dbReference>
<dbReference type="EMBL" id="NDYC01000003">
    <property type="protein sequence ID" value="OXZ29269.1"/>
    <property type="molecule type" value="Genomic_DNA"/>
</dbReference>
<reference evidence="4" key="1">
    <citation type="submission" date="2017-04" db="EMBL/GenBank/DDBJ databases">
        <title>Finegoldia magna isolated from orthopedic joint implant-associated infections.</title>
        <authorList>
            <person name="Bjorklund S."/>
            <person name="Bruggemann H."/>
            <person name="Jensen A."/>
            <person name="Hellmark B."/>
            <person name="Soderquist B."/>
        </authorList>
    </citation>
    <scope>NUCLEOTIDE SEQUENCE [LARGE SCALE GENOMIC DNA]</scope>
    <source>
        <strain evidence="4">CCUG 54800</strain>
    </source>
</reference>
<dbReference type="Gene3D" id="3.40.50.300">
    <property type="entry name" value="P-loop containing nucleotide triphosphate hydrolases"/>
    <property type="match status" value="1"/>
</dbReference>
<dbReference type="InterPro" id="IPR000523">
    <property type="entry name" value="Mg_chelatse_chII-like_cat_dom"/>
</dbReference>
<dbReference type="AlphaFoldDB" id="A0A233VA35"/>
<organism evidence="3 4">
    <name type="scientific">Finegoldia magna</name>
    <name type="common">Peptostreptococcus magnus</name>
    <dbReference type="NCBI Taxonomy" id="1260"/>
    <lineage>
        <taxon>Bacteria</taxon>
        <taxon>Bacillati</taxon>
        <taxon>Bacillota</taxon>
        <taxon>Tissierellia</taxon>
        <taxon>Tissierellales</taxon>
        <taxon>Peptoniphilaceae</taxon>
        <taxon>Finegoldia</taxon>
    </lineage>
</organism>
<dbReference type="SUPFAM" id="SSF54211">
    <property type="entry name" value="Ribosomal protein S5 domain 2-like"/>
    <property type="match status" value="1"/>
</dbReference>
<dbReference type="InterPro" id="IPR020568">
    <property type="entry name" value="Ribosomal_Su5_D2-typ_SF"/>
</dbReference>
<dbReference type="Pfam" id="PF13541">
    <property type="entry name" value="ChlI"/>
    <property type="match status" value="1"/>
</dbReference>
<dbReference type="InterPro" id="IPR027417">
    <property type="entry name" value="P-loop_NTPase"/>
</dbReference>
<dbReference type="Proteomes" id="UP000215413">
    <property type="component" value="Unassembled WGS sequence"/>
</dbReference>
<feature type="domain" description="Mg chelatase-related protein C-terminal" evidence="2">
    <location>
        <begin position="404"/>
        <end position="498"/>
    </location>
</feature>
<dbReference type="Gene3D" id="3.30.230.10">
    <property type="match status" value="1"/>
</dbReference>
<accession>A0A233VA35</accession>
<evidence type="ECO:0000259" key="1">
    <source>
        <dbReference type="Pfam" id="PF01078"/>
    </source>
</evidence>
<dbReference type="InterPro" id="IPR045006">
    <property type="entry name" value="CHLI-like"/>
</dbReference>
<comment type="caution">
    <text evidence="3">The sequence shown here is derived from an EMBL/GenBank/DDBJ whole genome shotgun (WGS) entry which is preliminary data.</text>
</comment>
<evidence type="ECO:0000313" key="4">
    <source>
        <dbReference type="Proteomes" id="UP000215413"/>
    </source>
</evidence>
<dbReference type="InterPro" id="IPR014721">
    <property type="entry name" value="Ribsml_uS5_D2-typ_fold_subgr"/>
</dbReference>
<dbReference type="NCBIfam" id="TIGR00368">
    <property type="entry name" value="YifB family Mg chelatase-like AAA ATPase"/>
    <property type="match status" value="1"/>
</dbReference>
<feature type="domain" description="Magnesium chelatase ChlI-like catalytic" evidence="1">
    <location>
        <begin position="190"/>
        <end position="394"/>
    </location>
</feature>
<dbReference type="InterPro" id="IPR004482">
    <property type="entry name" value="Mg_chelat-rel"/>
</dbReference>
<evidence type="ECO:0000259" key="2">
    <source>
        <dbReference type="Pfam" id="PF13335"/>
    </source>
</evidence>
<sequence length="506" mass="56886">MYSKVNTCCLEGLNGYVVECECDLANGLRSFNIVGLPDTSIKESKERVRSAIENTGIRFPVKRITINLAPANLRKEGSQLDLAIAMAILQSMGVVEDFSEKWAFIGELSLDGRLNPVNGSLCMVLSLKDLGYERVYIPKQNAQECSMVKGIEKVCVESLDEIIRILNGEQETKVLDDIDIMQQEIQYDVDFSDIKGQKFLKRAMEISAAGFHNLLMIGPPGSGKTMSAMRLSTILPDMSFDEIMETTKIYSVAGLLGEKNIVTIRPFRSPHHTASQVSLIGGGRVPKPGEISLAHNGALFLDELPEFSKSTIEVLRQPLETKNITITRVNASLSYPANFLFVAGMNPCPCGYYGDPNHECTCSQNQIANYLNKVSRPILDRIDIHVEVSPVKLDELTTDEKCDTSEQIKKRVEAAREIQKQRFEKENITTNSQMNTRQIRKYCKLNDELNSIIQLAFDKYKFSARSFDKILKISRTIADLDGKENIEAKHLMEAIRYRTVDQKYWG</sequence>
<gene>
    <name evidence="3" type="ORF">B9N49_00250</name>
</gene>